<keyword evidence="2 3" id="KW-0175">Coiled coil</keyword>
<dbReference type="InterPro" id="IPR029688">
    <property type="entry name" value="ICR"/>
</dbReference>
<sequence length="633" mass="70603">MQTPKARSGSSEVPQRVSPPQKVSPSQKVSPRVARQLRPTALETTDSASTSSQAKRATKDRNPKVTERRSPRSPVFEKKGPSRISELQSQISQLQEDLKKAKNELQSSESCKKQAQQDAEESKKQVLALSSKLEESQLLLPELSISEEARVIKLHKISQERDQAWQSELETVQKQHSVDSAALASAVDEIERLKAQLEVVAASEADQIKHAESSNAELQILKENLAETLSLVENMKTQLKDSKESEAQAQAMVSETLLQLESARTTMEALRLDGTKSTEAYKSIASELDQSKARVNLLEELVGKLKADLINASSNVSQNQAGKNELQQKFEEKQETMEPNQTEAELQDLKSEVARLRSSLETAETKYHEEQIQSTVQLRSAHELVEQIKSASSQREGELEALLTKTKAEVEELKAHLMDKETELQGITEENEGLNSKLEKSLSCQREYELEKELKELKGHVTDLKAYLMDKETELQSISEENETLRLEINKSQSKANDEVEAEVEAAKCAEREALVKLGIVMEEADKSSKKVARVAEQLEAAQAANAEMEAELRRLKVQSNQWRKAAEAAATMLSSGNNGKLMERTGSLDSSYNHVTGKFGSPDSEDMDDDLLKKKNGNMLKKIGVFWKKPQK</sequence>
<evidence type="ECO:0000313" key="5">
    <source>
        <dbReference type="EMBL" id="RXI04514.1"/>
    </source>
</evidence>
<reference evidence="5 6" key="1">
    <citation type="submission" date="2018-10" db="EMBL/GenBank/DDBJ databases">
        <title>A high-quality apple genome assembly.</title>
        <authorList>
            <person name="Hu J."/>
        </authorList>
    </citation>
    <scope>NUCLEOTIDE SEQUENCE [LARGE SCALE GENOMIC DNA]</scope>
    <source>
        <strain evidence="6">cv. HFTH1</strain>
        <tissue evidence="5">Young leaf</tissue>
    </source>
</reference>
<feature type="compositionally biased region" description="Low complexity" evidence="4">
    <location>
        <begin position="82"/>
        <end position="95"/>
    </location>
</feature>
<accession>A0A498KDR6</accession>
<evidence type="ECO:0000256" key="3">
    <source>
        <dbReference type="SAM" id="Coils"/>
    </source>
</evidence>
<dbReference type="STRING" id="3750.A0A498KDR6"/>
<dbReference type="PANTHER" id="PTHR34224:SF18">
    <property type="entry name" value="INTERACTOR OF CONSTITUTIVE ACTIVE ROPS 3"/>
    <property type="match status" value="1"/>
</dbReference>
<evidence type="ECO:0000256" key="2">
    <source>
        <dbReference type="ARBA" id="ARBA00023054"/>
    </source>
</evidence>
<feature type="compositionally biased region" description="Polar residues" evidence="4">
    <location>
        <begin position="1"/>
        <end position="13"/>
    </location>
</feature>
<organism evidence="5 6">
    <name type="scientific">Malus domestica</name>
    <name type="common">Apple</name>
    <name type="synonym">Pyrus malus</name>
    <dbReference type="NCBI Taxonomy" id="3750"/>
    <lineage>
        <taxon>Eukaryota</taxon>
        <taxon>Viridiplantae</taxon>
        <taxon>Streptophyta</taxon>
        <taxon>Embryophyta</taxon>
        <taxon>Tracheophyta</taxon>
        <taxon>Spermatophyta</taxon>
        <taxon>Magnoliopsida</taxon>
        <taxon>eudicotyledons</taxon>
        <taxon>Gunneridae</taxon>
        <taxon>Pentapetalae</taxon>
        <taxon>rosids</taxon>
        <taxon>fabids</taxon>
        <taxon>Rosales</taxon>
        <taxon>Rosaceae</taxon>
        <taxon>Amygdaloideae</taxon>
        <taxon>Maleae</taxon>
        <taxon>Malus</taxon>
    </lineage>
</organism>
<dbReference type="Proteomes" id="UP000290289">
    <property type="component" value="Chromosome 3"/>
</dbReference>
<keyword evidence="6" id="KW-1185">Reference proteome</keyword>
<proteinExistence type="inferred from homology"/>
<feature type="compositionally biased region" description="Polar residues" evidence="4">
    <location>
        <begin position="104"/>
        <end position="117"/>
    </location>
</feature>
<evidence type="ECO:0008006" key="7">
    <source>
        <dbReference type="Google" id="ProtNLM"/>
    </source>
</evidence>
<comment type="caution">
    <text evidence="5">The sequence shown here is derived from an EMBL/GenBank/DDBJ whole genome shotgun (WGS) entry which is preliminary data.</text>
</comment>
<evidence type="ECO:0000313" key="6">
    <source>
        <dbReference type="Proteomes" id="UP000290289"/>
    </source>
</evidence>
<feature type="region of interest" description="Disordered" evidence="4">
    <location>
        <begin position="588"/>
        <end position="611"/>
    </location>
</feature>
<feature type="coiled-coil region" evidence="3">
    <location>
        <begin position="183"/>
        <end position="252"/>
    </location>
</feature>
<feature type="coiled-coil region" evidence="3">
    <location>
        <begin position="281"/>
        <end position="308"/>
    </location>
</feature>
<feature type="coiled-coil region" evidence="3">
    <location>
        <begin position="468"/>
        <end position="566"/>
    </location>
</feature>
<feature type="compositionally biased region" description="Polar residues" evidence="4">
    <location>
        <begin position="42"/>
        <end position="55"/>
    </location>
</feature>
<feature type="coiled-coil region" evidence="3">
    <location>
        <begin position="346"/>
        <end position="437"/>
    </location>
</feature>
<evidence type="ECO:0000256" key="4">
    <source>
        <dbReference type="SAM" id="MobiDB-lite"/>
    </source>
</evidence>
<feature type="region of interest" description="Disordered" evidence="4">
    <location>
        <begin position="1"/>
        <end position="124"/>
    </location>
</feature>
<comment type="similarity">
    <text evidence="1">Belongs to the ICR family.</text>
</comment>
<evidence type="ECO:0000256" key="1">
    <source>
        <dbReference type="ARBA" id="ARBA00009778"/>
    </source>
</evidence>
<feature type="compositionally biased region" description="Basic and acidic residues" evidence="4">
    <location>
        <begin position="57"/>
        <end position="80"/>
    </location>
</feature>
<dbReference type="PANTHER" id="PTHR34224">
    <property type="entry name" value="INTERACTOR OF CONSTITUTIVE ACTIVE ROPS 2, CHLOROPLASTIC-RELATED"/>
    <property type="match status" value="1"/>
</dbReference>
<gene>
    <name evidence="5" type="ORF">DVH24_038788</name>
</gene>
<name>A0A498KDR6_MALDO</name>
<dbReference type="EMBL" id="RDQH01000329">
    <property type="protein sequence ID" value="RXI04514.1"/>
    <property type="molecule type" value="Genomic_DNA"/>
</dbReference>
<protein>
    <recommendedName>
        <fullName evidence="7">Interactor of constitutive active ROPs 3</fullName>
    </recommendedName>
</protein>
<dbReference type="AlphaFoldDB" id="A0A498KDR6"/>